<sequence length="310" mass="36467">MNNRFLELQQAFAALPQANQGVNLMDPMDYQRLLGVGGWMNDDEPMNGWVAPRDIRGNAVAPIYAPRANRRDFGGIGNAQNNFDNDEDDEEPDHNHRHVQDRVEAELRRTIARLEEEIKEHKDSVKETRQWIRAGSDSLQRANDTAREYLQRNLEICEKHHQEVAKLNEDKMKEMDELRRLHAEEVSRCRKEKEDQKVYYETINKKLNDRNKKIMTLCETLNIKEVLEEKDKTIEELDSRVQHYTTLYLREIETRKNLQRQQKKEETDRAQAANFYESNEMIPGPSSPKRKRVQKRAHDGSSDADLQILD</sequence>
<keyword evidence="4" id="KW-1185">Reference proteome</keyword>
<evidence type="ECO:0000313" key="3">
    <source>
        <dbReference type="EMBL" id="EGT46731.1"/>
    </source>
</evidence>
<dbReference type="AlphaFoldDB" id="G0MXB2"/>
<feature type="region of interest" description="Disordered" evidence="2">
    <location>
        <begin position="258"/>
        <end position="310"/>
    </location>
</feature>
<reference evidence="4" key="1">
    <citation type="submission" date="2011-07" db="EMBL/GenBank/DDBJ databases">
        <authorList>
            <consortium name="Caenorhabditis brenneri Sequencing and Analysis Consortium"/>
            <person name="Wilson R.K."/>
        </authorList>
    </citation>
    <scope>NUCLEOTIDE SEQUENCE [LARGE SCALE GENOMIC DNA]</scope>
    <source>
        <strain evidence="4">PB2801</strain>
    </source>
</reference>
<evidence type="ECO:0000256" key="1">
    <source>
        <dbReference type="SAM" id="Coils"/>
    </source>
</evidence>
<gene>
    <name evidence="3" type="ORF">CAEBREN_09575</name>
</gene>
<dbReference type="HOGENOM" id="CLU_897818_0_0_1"/>
<name>G0MXB2_CAEBE</name>
<feature type="region of interest" description="Disordered" evidence="2">
    <location>
        <begin position="72"/>
        <end position="102"/>
    </location>
</feature>
<dbReference type="InParanoid" id="G0MXB2"/>
<feature type="compositionally biased region" description="Basic and acidic residues" evidence="2">
    <location>
        <begin position="258"/>
        <end position="269"/>
    </location>
</feature>
<dbReference type="Proteomes" id="UP000008068">
    <property type="component" value="Unassembled WGS sequence"/>
</dbReference>
<protein>
    <submittedName>
        <fullName evidence="3">Uncharacterized protein</fullName>
    </submittedName>
</protein>
<evidence type="ECO:0000313" key="4">
    <source>
        <dbReference type="Proteomes" id="UP000008068"/>
    </source>
</evidence>
<accession>G0MXB2</accession>
<proteinExistence type="predicted"/>
<feature type="coiled-coil region" evidence="1">
    <location>
        <begin position="157"/>
        <end position="184"/>
    </location>
</feature>
<dbReference type="EMBL" id="GL379818">
    <property type="protein sequence ID" value="EGT46731.1"/>
    <property type="molecule type" value="Genomic_DNA"/>
</dbReference>
<evidence type="ECO:0000256" key="2">
    <source>
        <dbReference type="SAM" id="MobiDB-lite"/>
    </source>
</evidence>
<keyword evidence="1" id="KW-0175">Coiled coil</keyword>
<organism evidence="4">
    <name type="scientific">Caenorhabditis brenneri</name>
    <name type="common">Nematode worm</name>
    <dbReference type="NCBI Taxonomy" id="135651"/>
    <lineage>
        <taxon>Eukaryota</taxon>
        <taxon>Metazoa</taxon>
        <taxon>Ecdysozoa</taxon>
        <taxon>Nematoda</taxon>
        <taxon>Chromadorea</taxon>
        <taxon>Rhabditida</taxon>
        <taxon>Rhabditina</taxon>
        <taxon>Rhabditomorpha</taxon>
        <taxon>Rhabditoidea</taxon>
        <taxon>Rhabditidae</taxon>
        <taxon>Peloderinae</taxon>
        <taxon>Caenorhabditis</taxon>
    </lineage>
</organism>